<keyword evidence="1" id="KW-0812">Transmembrane</keyword>
<dbReference type="AlphaFoldDB" id="A0A848L3L1"/>
<organism evidence="2 3">
    <name type="scientific">Gordonia asplenii</name>
    <dbReference type="NCBI Taxonomy" id="2725283"/>
    <lineage>
        <taxon>Bacteria</taxon>
        <taxon>Bacillati</taxon>
        <taxon>Actinomycetota</taxon>
        <taxon>Actinomycetes</taxon>
        <taxon>Mycobacteriales</taxon>
        <taxon>Gordoniaceae</taxon>
        <taxon>Gordonia</taxon>
    </lineage>
</organism>
<keyword evidence="1" id="KW-1133">Transmembrane helix</keyword>
<evidence type="ECO:0000313" key="3">
    <source>
        <dbReference type="Proteomes" id="UP000550729"/>
    </source>
</evidence>
<dbReference type="Proteomes" id="UP000550729">
    <property type="component" value="Unassembled WGS sequence"/>
</dbReference>
<feature type="transmembrane region" description="Helical" evidence="1">
    <location>
        <begin position="12"/>
        <end position="34"/>
    </location>
</feature>
<keyword evidence="3" id="KW-1185">Reference proteome</keyword>
<name>A0A848L3L1_9ACTN</name>
<reference evidence="2 3" key="1">
    <citation type="submission" date="2020-04" db="EMBL/GenBank/DDBJ databases">
        <title>Gordonia sp. nov. TBRC 11910.</title>
        <authorList>
            <person name="Suriyachadkun C."/>
        </authorList>
    </citation>
    <scope>NUCLEOTIDE SEQUENCE [LARGE SCALE GENOMIC DNA]</scope>
    <source>
        <strain evidence="2 3">TBRC 11910</strain>
    </source>
</reference>
<dbReference type="EMBL" id="JABBNB010000025">
    <property type="protein sequence ID" value="NMO03645.1"/>
    <property type="molecule type" value="Genomic_DNA"/>
</dbReference>
<gene>
    <name evidence="2" type="ORF">HH308_20735</name>
</gene>
<evidence type="ECO:0000256" key="1">
    <source>
        <dbReference type="SAM" id="Phobius"/>
    </source>
</evidence>
<protein>
    <submittedName>
        <fullName evidence="2">Uncharacterized protein</fullName>
    </submittedName>
</protein>
<keyword evidence="1" id="KW-0472">Membrane</keyword>
<comment type="caution">
    <text evidence="2">The sequence shown here is derived from an EMBL/GenBank/DDBJ whole genome shotgun (WGS) entry which is preliminary data.</text>
</comment>
<feature type="transmembrane region" description="Helical" evidence="1">
    <location>
        <begin position="54"/>
        <end position="72"/>
    </location>
</feature>
<dbReference type="RefSeq" id="WP_170196147.1">
    <property type="nucleotide sequence ID" value="NZ_JABBNB010000025.1"/>
</dbReference>
<accession>A0A848L3L1</accession>
<evidence type="ECO:0000313" key="2">
    <source>
        <dbReference type="EMBL" id="NMO03645.1"/>
    </source>
</evidence>
<sequence length="91" mass="9571">MSDRQRVIPRWLAAVMTAYGATASVVLVGLYASIDTPSDGDWSASMLDDTWRTAVLVAAVITGSMACGISAINRSSKDAGSPERAARRQAP</sequence>
<proteinExistence type="predicted"/>